<name>A0A428ZRU2_KIBAR</name>
<dbReference type="AlphaFoldDB" id="A0A428ZRU2"/>
<evidence type="ECO:0000313" key="2">
    <source>
        <dbReference type="Proteomes" id="UP000287547"/>
    </source>
</evidence>
<evidence type="ECO:0008006" key="3">
    <source>
        <dbReference type="Google" id="ProtNLM"/>
    </source>
</evidence>
<dbReference type="OrthoDB" id="670883at2"/>
<organism evidence="1 2">
    <name type="scientific">Kibdelosporangium aridum</name>
    <dbReference type="NCBI Taxonomy" id="2030"/>
    <lineage>
        <taxon>Bacteria</taxon>
        <taxon>Bacillati</taxon>
        <taxon>Actinomycetota</taxon>
        <taxon>Actinomycetes</taxon>
        <taxon>Pseudonocardiales</taxon>
        <taxon>Pseudonocardiaceae</taxon>
        <taxon>Kibdelosporangium</taxon>
    </lineage>
</organism>
<comment type="caution">
    <text evidence="1">The sequence shown here is derived from an EMBL/GenBank/DDBJ whole genome shotgun (WGS) entry which is preliminary data.</text>
</comment>
<dbReference type="Proteomes" id="UP000287547">
    <property type="component" value="Unassembled WGS sequence"/>
</dbReference>
<accession>A0A428ZRU2</accession>
<proteinExistence type="predicted"/>
<sequence>MIELWRPRQTWLELAAGDREQFLAGMGGQMKELVSAGVTPVGMGTLAGEAPWSFFAVWPLPDPSQAATFEAQATEAGVAHYFDQIQLTGAVLNQEGLAEAMLKAGVPG</sequence>
<gene>
    <name evidence="1" type="ORF">DMH04_04820</name>
</gene>
<protein>
    <recommendedName>
        <fullName evidence="3">NIPSNAP domain-containing protein</fullName>
    </recommendedName>
</protein>
<dbReference type="RefSeq" id="WP_037271094.1">
    <property type="nucleotide sequence ID" value="NZ_QHKI01000002.1"/>
</dbReference>
<dbReference type="Pfam" id="PF20321">
    <property type="entry name" value="DUF6616"/>
    <property type="match status" value="1"/>
</dbReference>
<reference evidence="1 2" key="1">
    <citation type="submission" date="2018-05" db="EMBL/GenBank/DDBJ databases">
        <title>Evolution of GPA BGCs.</title>
        <authorList>
            <person name="Waglechner N."/>
            <person name="Wright G.D."/>
        </authorList>
    </citation>
    <scope>NUCLEOTIDE SEQUENCE [LARGE SCALE GENOMIC DNA]</scope>
    <source>
        <strain evidence="1 2">A82846</strain>
    </source>
</reference>
<evidence type="ECO:0000313" key="1">
    <source>
        <dbReference type="EMBL" id="RSM90778.1"/>
    </source>
</evidence>
<dbReference type="InterPro" id="IPR046724">
    <property type="entry name" value="DUF6616"/>
</dbReference>
<dbReference type="EMBL" id="QHKI01000002">
    <property type="protein sequence ID" value="RSM90778.1"/>
    <property type="molecule type" value="Genomic_DNA"/>
</dbReference>